<gene>
    <name evidence="2" type="ORF">E2562_036962</name>
</gene>
<accession>A0A6G1ETL5</accession>
<sequence>MHLDAACARQAASARRKQHAQRSSHEAAAAPVSPKAGVSVITIAKAAVEKSVEKEADAHQRVTGEIDDLPVNENEEGAGEKDRGHLRGDIAVARKRPITEVLQDPPPLPPRQRPYSTPQIPQS</sequence>
<keyword evidence="3" id="KW-1185">Reference proteome</keyword>
<feature type="compositionally biased region" description="Basic and acidic residues" evidence="1">
    <location>
        <begin position="78"/>
        <end position="88"/>
    </location>
</feature>
<feature type="compositionally biased region" description="Basic and acidic residues" evidence="1">
    <location>
        <begin position="51"/>
        <end position="64"/>
    </location>
</feature>
<name>A0A6G1ETL5_9ORYZ</name>
<dbReference type="Proteomes" id="UP000479710">
    <property type="component" value="Unassembled WGS sequence"/>
</dbReference>
<dbReference type="AlphaFoldDB" id="A0A6G1ETL5"/>
<feature type="compositionally biased region" description="Low complexity" evidence="1">
    <location>
        <begin position="1"/>
        <end position="13"/>
    </location>
</feature>
<protein>
    <submittedName>
        <fullName evidence="2">Uncharacterized protein</fullName>
    </submittedName>
</protein>
<comment type="caution">
    <text evidence="2">The sequence shown here is derived from an EMBL/GenBank/DDBJ whole genome shotgun (WGS) entry which is preliminary data.</text>
</comment>
<feature type="region of interest" description="Disordered" evidence="1">
    <location>
        <begin position="51"/>
        <end position="123"/>
    </location>
</feature>
<organism evidence="2 3">
    <name type="scientific">Oryza meyeriana var. granulata</name>
    <dbReference type="NCBI Taxonomy" id="110450"/>
    <lineage>
        <taxon>Eukaryota</taxon>
        <taxon>Viridiplantae</taxon>
        <taxon>Streptophyta</taxon>
        <taxon>Embryophyta</taxon>
        <taxon>Tracheophyta</taxon>
        <taxon>Spermatophyta</taxon>
        <taxon>Magnoliopsida</taxon>
        <taxon>Liliopsida</taxon>
        <taxon>Poales</taxon>
        <taxon>Poaceae</taxon>
        <taxon>BOP clade</taxon>
        <taxon>Oryzoideae</taxon>
        <taxon>Oryzeae</taxon>
        <taxon>Oryzinae</taxon>
        <taxon>Oryza</taxon>
        <taxon>Oryza meyeriana</taxon>
    </lineage>
</organism>
<evidence type="ECO:0000256" key="1">
    <source>
        <dbReference type="SAM" id="MobiDB-lite"/>
    </source>
</evidence>
<feature type="region of interest" description="Disordered" evidence="1">
    <location>
        <begin position="1"/>
        <end position="38"/>
    </location>
</feature>
<evidence type="ECO:0000313" key="2">
    <source>
        <dbReference type="EMBL" id="KAF0927939.1"/>
    </source>
</evidence>
<proteinExistence type="predicted"/>
<evidence type="ECO:0000313" key="3">
    <source>
        <dbReference type="Proteomes" id="UP000479710"/>
    </source>
</evidence>
<reference evidence="2 3" key="1">
    <citation type="submission" date="2019-11" db="EMBL/GenBank/DDBJ databases">
        <title>Whole genome sequence of Oryza granulata.</title>
        <authorList>
            <person name="Li W."/>
        </authorList>
    </citation>
    <scope>NUCLEOTIDE SEQUENCE [LARGE SCALE GENOMIC DNA]</scope>
    <source>
        <strain evidence="3">cv. Menghai</strain>
        <tissue evidence="2">Leaf</tissue>
    </source>
</reference>
<dbReference type="EMBL" id="SPHZ02000003">
    <property type="protein sequence ID" value="KAF0927939.1"/>
    <property type="molecule type" value="Genomic_DNA"/>
</dbReference>
<feature type="compositionally biased region" description="Acidic residues" evidence="1">
    <location>
        <begin position="65"/>
        <end position="77"/>
    </location>
</feature>